<comment type="caution">
    <text evidence="3">The sequence shown here is derived from an EMBL/GenBank/DDBJ whole genome shotgun (WGS) entry which is preliminary data.</text>
</comment>
<reference evidence="3" key="1">
    <citation type="journal article" date="2023" name="Genome Biol. Evol.">
        <title>First Whole Genome Sequence and Flow Cytometry Genome Size Data for the Lichen-Forming Fungus Ramalina farinacea (Ascomycota).</title>
        <authorList>
            <person name="Llewellyn T."/>
            <person name="Mian S."/>
            <person name="Hill R."/>
            <person name="Leitch I.J."/>
            <person name="Gaya E."/>
        </authorList>
    </citation>
    <scope>NUCLEOTIDE SEQUENCE</scope>
    <source>
        <strain evidence="3">LIQ254RAFAR</strain>
    </source>
</reference>
<dbReference type="Gene3D" id="3.60.60.10">
    <property type="entry name" value="Penicillin V Acylase, Chain A"/>
    <property type="match status" value="1"/>
</dbReference>
<evidence type="ECO:0000313" key="3">
    <source>
        <dbReference type="EMBL" id="MDI1485851.1"/>
    </source>
</evidence>
<dbReference type="GO" id="GO:0017040">
    <property type="term" value="F:N-acylsphingosine amidohydrolase activity"/>
    <property type="evidence" value="ECO:0007669"/>
    <property type="project" value="UniProtKB-EC"/>
</dbReference>
<dbReference type="AlphaFoldDB" id="A0AA43TNV4"/>
<gene>
    <name evidence="3" type="ORF">OHK93_004040</name>
</gene>
<dbReference type="Pfam" id="PF15508">
    <property type="entry name" value="NAAA-beta"/>
    <property type="match status" value="1"/>
</dbReference>
<protein>
    <recommendedName>
        <fullName evidence="1">ceramidase</fullName>
        <ecNumber evidence="1">3.5.1.23</ecNumber>
    </recommendedName>
</protein>
<organism evidence="3 4">
    <name type="scientific">Ramalina farinacea</name>
    <dbReference type="NCBI Taxonomy" id="258253"/>
    <lineage>
        <taxon>Eukaryota</taxon>
        <taxon>Fungi</taxon>
        <taxon>Dikarya</taxon>
        <taxon>Ascomycota</taxon>
        <taxon>Pezizomycotina</taxon>
        <taxon>Lecanoromycetes</taxon>
        <taxon>OSLEUM clade</taxon>
        <taxon>Lecanoromycetidae</taxon>
        <taxon>Lecanorales</taxon>
        <taxon>Lecanorineae</taxon>
        <taxon>Ramalinaceae</taxon>
        <taxon>Ramalina</taxon>
    </lineage>
</organism>
<dbReference type="EMBL" id="JAPUFD010000002">
    <property type="protein sequence ID" value="MDI1485851.1"/>
    <property type="molecule type" value="Genomic_DNA"/>
</dbReference>
<dbReference type="Proteomes" id="UP001161017">
    <property type="component" value="Unassembled WGS sequence"/>
</dbReference>
<feature type="domain" description="Acid ceramidase N-terminal" evidence="2">
    <location>
        <begin position="15"/>
        <end position="73"/>
    </location>
</feature>
<proteinExistence type="predicted"/>
<evidence type="ECO:0000313" key="4">
    <source>
        <dbReference type="Proteomes" id="UP001161017"/>
    </source>
</evidence>
<evidence type="ECO:0000259" key="2">
    <source>
        <dbReference type="Pfam" id="PF15508"/>
    </source>
</evidence>
<keyword evidence="4" id="KW-1185">Reference proteome</keyword>
<evidence type="ECO:0000256" key="1">
    <source>
        <dbReference type="ARBA" id="ARBA00011891"/>
    </source>
</evidence>
<name>A0AA43TNV4_9LECA</name>
<dbReference type="PANTHER" id="PTHR28583">
    <property type="entry name" value="ACID AMIDASE"/>
    <property type="match status" value="1"/>
</dbReference>
<dbReference type="InterPro" id="IPR029130">
    <property type="entry name" value="Acid_ceramidase_N"/>
</dbReference>
<dbReference type="PANTHER" id="PTHR28583:SF1">
    <property type="entry name" value="ACID CERAMIDASE"/>
    <property type="match status" value="1"/>
</dbReference>
<sequence length="397" mass="44777">MTPPIADEKAEGLHPPKYIINLSLPPGQRYQEVARDFKDRVQELPKLFDDIVKDLNLPLQWTKWVAKCLLRRLHNREETQELRGISQITGIDLYLLVAFNVLLDLFMGCTSGGVRTHDSAGESRMLHFRTLDWGMDPLRGIIVQLDYLGRPNGPIIASSLTYAGYVGVLTGVREGLSISLNFRPCHDGSTRLANFRFYFNHVMILLGFRSSISSLLREYLLPSPSSLHRPSRMSTLESILHRLPSTVTTAAYIILCDGDQTVILEKDHVTAEILSSADFVVATNHDVSEEANKQSPSAPLNNQAASLHLTGMEVLVEESISRKDTICKLWADVDRSKRGRSTRASTRPKNVQTRDVINWMKTYPINNEETHFATIMDPQKGEFIWTQRYIVAGSESE</sequence>
<accession>A0AA43TNV4</accession>
<dbReference type="EC" id="3.5.1.23" evidence="1"/>